<feature type="domain" description="PWWP" evidence="2">
    <location>
        <begin position="553"/>
        <end position="610"/>
    </location>
</feature>
<feature type="region of interest" description="Disordered" evidence="1">
    <location>
        <begin position="385"/>
        <end position="404"/>
    </location>
</feature>
<reference evidence="3 4" key="1">
    <citation type="submission" date="2024-03" db="EMBL/GenBank/DDBJ databases">
        <title>Adaptation during the transition from Ophiocordyceps entomopathogen to insect associate is accompanied by gene loss and intensified selection.</title>
        <authorList>
            <person name="Ward C.M."/>
            <person name="Onetto C.A."/>
            <person name="Borneman A.R."/>
        </authorList>
    </citation>
    <scope>NUCLEOTIDE SEQUENCE [LARGE SCALE GENOMIC DNA]</scope>
    <source>
        <strain evidence="3">AWRI1</strain>
        <tissue evidence="3">Single Adult Female</tissue>
    </source>
</reference>
<evidence type="ECO:0000256" key="1">
    <source>
        <dbReference type="SAM" id="MobiDB-lite"/>
    </source>
</evidence>
<proteinExistence type="predicted"/>
<feature type="compositionally biased region" description="Gly residues" evidence="1">
    <location>
        <begin position="651"/>
        <end position="660"/>
    </location>
</feature>
<organism evidence="3 4">
    <name type="scientific">Parthenolecanium corni</name>
    <dbReference type="NCBI Taxonomy" id="536013"/>
    <lineage>
        <taxon>Eukaryota</taxon>
        <taxon>Metazoa</taxon>
        <taxon>Ecdysozoa</taxon>
        <taxon>Arthropoda</taxon>
        <taxon>Hexapoda</taxon>
        <taxon>Insecta</taxon>
        <taxon>Pterygota</taxon>
        <taxon>Neoptera</taxon>
        <taxon>Paraneoptera</taxon>
        <taxon>Hemiptera</taxon>
        <taxon>Sternorrhyncha</taxon>
        <taxon>Coccoidea</taxon>
        <taxon>Coccidae</taxon>
        <taxon>Parthenolecanium</taxon>
    </lineage>
</organism>
<gene>
    <name evidence="3" type="ORF">V9T40_009330</name>
</gene>
<dbReference type="Proteomes" id="UP001367676">
    <property type="component" value="Unassembled WGS sequence"/>
</dbReference>
<dbReference type="PROSITE" id="PS50812">
    <property type="entry name" value="PWWP"/>
    <property type="match status" value="1"/>
</dbReference>
<feature type="region of interest" description="Disordered" evidence="1">
    <location>
        <begin position="287"/>
        <end position="322"/>
    </location>
</feature>
<feature type="compositionally biased region" description="Low complexity" evidence="1">
    <location>
        <begin position="296"/>
        <end position="316"/>
    </location>
</feature>
<sequence>MAECTMDTDIPDINVLKSTKILVYVEEALQDLLVVSYVFDSKFFQGILLDSTKRRIPTGITLPTGPTKTPTKGASDEDLMCKAINQRFTYFQDIAFNGGKWTSKKTTKNGKMKNTRMNVRLRPRQVLCSKCRSICNENSENVDHSANKASGDQPGSKLAVAVENSRRSLRLSSTTIEKSPRPLLYESFKNHQMKTRSSEETPTMLTPSLVPKLSRLQPNEITSALNGTYSPKLSLLNGSCCLKSAVASPKSESSESKYCVADEDQELKVTLPETGSIPQKGALDMEMARPPPPDTASPTNATAATTTTLPPTSSSSKIAVGTEEDGKMVLRKKHSIGSMEDLWDESIFEDQLQRTKTTPVLKISFGTEGQGTVLKIPAKVTNNSSASECEEDDDEGGLAETRPMDKAARKAHKKAKKEAKKRMIAIASPARSPAYENFFGHRSRHKIKRKRKHKYTRTMITTQLPPLVEGERCGDSDAERSKSEKLSISFKRLDGNAYTATRNESPNASSNGVASDEDGSCAEMADSEPPEPEVTASTEIFTYRTKNGRTIEVGDIVWGKAKGSNWWPGKVLFFEPSKSEKSTTCANISWFGSMAPSLISCDNMCTFSENYKLRFNKQCKSGQYKEAVKTATLEAKKKRGIPVRSSRSSGGSSGSANGNGGLRFF</sequence>
<dbReference type="Gene3D" id="2.30.30.140">
    <property type="match status" value="1"/>
</dbReference>
<evidence type="ECO:0000313" key="4">
    <source>
        <dbReference type="Proteomes" id="UP001367676"/>
    </source>
</evidence>
<evidence type="ECO:0000313" key="3">
    <source>
        <dbReference type="EMBL" id="KAK7601889.1"/>
    </source>
</evidence>
<dbReference type="InterPro" id="IPR000313">
    <property type="entry name" value="PWWP_dom"/>
</dbReference>
<feature type="compositionally biased region" description="Acidic residues" evidence="1">
    <location>
        <begin position="515"/>
        <end position="531"/>
    </location>
</feature>
<accession>A0AAN9TZB7</accession>
<dbReference type="Pfam" id="PF00855">
    <property type="entry name" value="PWWP"/>
    <property type="match status" value="1"/>
</dbReference>
<name>A0AAN9TZB7_9HEMI</name>
<comment type="caution">
    <text evidence="3">The sequence shown here is derived from an EMBL/GenBank/DDBJ whole genome shotgun (WGS) entry which is preliminary data.</text>
</comment>
<dbReference type="AlphaFoldDB" id="A0AAN9TZB7"/>
<feature type="region of interest" description="Disordered" evidence="1">
    <location>
        <begin position="499"/>
        <end position="537"/>
    </location>
</feature>
<protein>
    <recommendedName>
        <fullName evidence="2">PWWP domain-containing protein</fullName>
    </recommendedName>
</protein>
<feature type="compositionally biased region" description="Acidic residues" evidence="1">
    <location>
        <begin position="388"/>
        <end position="397"/>
    </location>
</feature>
<feature type="region of interest" description="Disordered" evidence="1">
    <location>
        <begin position="638"/>
        <end position="660"/>
    </location>
</feature>
<feature type="compositionally biased region" description="Polar residues" evidence="1">
    <location>
        <begin position="499"/>
        <end position="513"/>
    </location>
</feature>
<dbReference type="SUPFAM" id="SSF63748">
    <property type="entry name" value="Tudor/PWWP/MBT"/>
    <property type="match status" value="1"/>
</dbReference>
<dbReference type="EMBL" id="JBBCAQ010000010">
    <property type="protein sequence ID" value="KAK7601889.1"/>
    <property type="molecule type" value="Genomic_DNA"/>
</dbReference>
<evidence type="ECO:0000259" key="2">
    <source>
        <dbReference type="PROSITE" id="PS50812"/>
    </source>
</evidence>
<keyword evidence="4" id="KW-1185">Reference proteome</keyword>